<accession>A8BDT5</accession>
<comment type="caution">
    <text evidence="1">The sequence shown here is derived from an EMBL/GenBank/DDBJ whole genome shotgun (WGS) entry which is preliminary data.</text>
</comment>
<dbReference type="AlphaFoldDB" id="A8BDT5"/>
<reference evidence="1 2" key="1">
    <citation type="journal article" date="2007" name="Science">
        <title>Genomic minimalism in the early diverging intestinal parasite Giardia lamblia.</title>
        <authorList>
            <person name="Morrison H.G."/>
            <person name="McArthur A.G."/>
            <person name="Gillin F.D."/>
            <person name="Aley S.B."/>
            <person name="Adam R.D."/>
            <person name="Olsen G.J."/>
            <person name="Best A.A."/>
            <person name="Cande W.Z."/>
            <person name="Chen F."/>
            <person name="Cipriano M.J."/>
            <person name="Davids B.J."/>
            <person name="Dawson S.C."/>
            <person name="Elmendorf H.G."/>
            <person name="Hehl A.B."/>
            <person name="Holder M.E."/>
            <person name="Huse S.M."/>
            <person name="Kim U.U."/>
            <person name="Lasek-Nesselquist E."/>
            <person name="Manning G."/>
            <person name="Nigam A."/>
            <person name="Nixon J.E."/>
            <person name="Palm D."/>
            <person name="Passamaneck N.E."/>
            <person name="Prabhu A."/>
            <person name="Reich C.I."/>
            <person name="Reiner D.S."/>
            <person name="Samuelson J."/>
            <person name="Svard S.G."/>
            <person name="Sogin M.L."/>
        </authorList>
    </citation>
    <scope>NUCLEOTIDE SEQUENCE [LARGE SCALE GENOMIC DNA]</scope>
    <source>
        <strain evidence="1 2">WB C6</strain>
    </source>
</reference>
<dbReference type="STRING" id="184922.A8BDT5"/>
<name>A8BDT5_GIAIC</name>
<evidence type="ECO:0000313" key="1">
    <source>
        <dbReference type="EMBL" id="KAE8305894.1"/>
    </source>
</evidence>
<dbReference type="GeneID" id="5700441"/>
<gene>
    <name evidence="1" type="ORF">GL50803_003063</name>
</gene>
<dbReference type="VEuPathDB" id="GiardiaDB:GL50803_3063"/>
<dbReference type="RefSeq" id="XP_001707520.1">
    <property type="nucleotide sequence ID" value="XM_001707468.1"/>
</dbReference>
<protein>
    <submittedName>
        <fullName evidence="1">Uncharacterized protein</fullName>
    </submittedName>
</protein>
<dbReference type="EMBL" id="AACB03000001">
    <property type="protein sequence ID" value="KAE8305894.1"/>
    <property type="molecule type" value="Genomic_DNA"/>
</dbReference>
<dbReference type="HOGENOM" id="CLU_728518_0_0_1"/>
<evidence type="ECO:0000313" key="2">
    <source>
        <dbReference type="Proteomes" id="UP000001548"/>
    </source>
</evidence>
<dbReference type="Proteomes" id="UP000001548">
    <property type="component" value="Unassembled WGS sequence"/>
</dbReference>
<keyword evidence="2" id="KW-1185">Reference proteome</keyword>
<dbReference type="OMA" id="PNIVDYP"/>
<sequence length="388" mass="43374">MHRPSKDLGVAIGFTVGAIVLSALAAGIIFTSSTTFSTLSTGDGKPPVVPSFGTYVSSSKGLYVWSHTTDSKVGSTPAWQVLLEDQHDEITYLCAFCKQHGISEVYLFIGSAEWEWDAYFSNLQIPHSQAVRSAIAKLTAKKITTHPMVYLNDEPDNLENYERMEQIAEAVRLFKNANSDLLIGTLHIDQEPANPTAYTDYIRMLYLAGQKLPISVAIKPLWVRTELATIEESFSLFDLALEIDMLLDIQSVAERFSDVVYYMTSHATMMAYSNTKAQVESLATSAMDSAVRVGKQYAESAIEVGYTNNLPAEETLHYVLTEDKQGWFDSFLDLSTSFTKTAKERSLSHRTVVHDYSQYFYSLYCELPIAKPNIVDYPYKNCPTSKNL</sequence>
<proteinExistence type="predicted"/>
<dbReference type="KEGG" id="gla:GL50803_003063"/>
<organism evidence="1 2">
    <name type="scientific">Giardia intestinalis (strain ATCC 50803 / WB clone C6)</name>
    <name type="common">Giardia lamblia</name>
    <dbReference type="NCBI Taxonomy" id="184922"/>
    <lineage>
        <taxon>Eukaryota</taxon>
        <taxon>Metamonada</taxon>
        <taxon>Diplomonadida</taxon>
        <taxon>Hexamitidae</taxon>
        <taxon>Giardiinae</taxon>
        <taxon>Giardia</taxon>
    </lineage>
</organism>